<organism evidence="8 9">
    <name type="scientific">Nannocystis pusilla</name>
    <dbReference type="NCBI Taxonomy" id="889268"/>
    <lineage>
        <taxon>Bacteria</taxon>
        <taxon>Pseudomonadati</taxon>
        <taxon>Myxococcota</taxon>
        <taxon>Polyangia</taxon>
        <taxon>Nannocystales</taxon>
        <taxon>Nannocystaceae</taxon>
        <taxon>Nannocystis</taxon>
    </lineage>
</organism>
<dbReference type="GO" id="GO:0004674">
    <property type="term" value="F:protein serine/threonine kinase activity"/>
    <property type="evidence" value="ECO:0007669"/>
    <property type="project" value="TreeGrafter"/>
</dbReference>
<dbReference type="PROSITE" id="PS00107">
    <property type="entry name" value="PROTEIN_KINASE_ATP"/>
    <property type="match status" value="1"/>
</dbReference>
<keyword evidence="2 5" id="KW-0547">Nucleotide-binding</keyword>
<gene>
    <name evidence="8" type="ORF">OV079_43370</name>
</gene>
<dbReference type="Pfam" id="PF13424">
    <property type="entry name" value="TPR_12"/>
    <property type="match status" value="1"/>
</dbReference>
<keyword evidence="1" id="KW-0808">Transferase</keyword>
<evidence type="ECO:0000259" key="7">
    <source>
        <dbReference type="PROSITE" id="PS50011"/>
    </source>
</evidence>
<dbReference type="InterPro" id="IPR019734">
    <property type="entry name" value="TPR_rpt"/>
</dbReference>
<dbReference type="PROSITE" id="PS00108">
    <property type="entry name" value="PROTEIN_KINASE_ST"/>
    <property type="match status" value="1"/>
</dbReference>
<comment type="caution">
    <text evidence="8">The sequence shown here is derived from an EMBL/GenBank/DDBJ whole genome shotgun (WGS) entry which is preliminary data.</text>
</comment>
<dbReference type="InterPro" id="IPR011009">
    <property type="entry name" value="Kinase-like_dom_sf"/>
</dbReference>
<dbReference type="Gene3D" id="3.30.200.20">
    <property type="entry name" value="Phosphorylase Kinase, domain 1"/>
    <property type="match status" value="1"/>
</dbReference>
<dbReference type="SUPFAM" id="SSF56112">
    <property type="entry name" value="Protein kinase-like (PK-like)"/>
    <property type="match status" value="1"/>
</dbReference>
<evidence type="ECO:0000313" key="8">
    <source>
        <dbReference type="EMBL" id="MCY1012264.1"/>
    </source>
</evidence>
<dbReference type="AlphaFoldDB" id="A0A9X3EZQ0"/>
<dbReference type="Gene3D" id="1.25.40.10">
    <property type="entry name" value="Tetratricopeptide repeat domain"/>
    <property type="match status" value="3"/>
</dbReference>
<dbReference type="InterPro" id="IPR008271">
    <property type="entry name" value="Ser/Thr_kinase_AS"/>
</dbReference>
<evidence type="ECO:0000256" key="6">
    <source>
        <dbReference type="SAM" id="MobiDB-lite"/>
    </source>
</evidence>
<evidence type="ECO:0000256" key="5">
    <source>
        <dbReference type="PROSITE-ProRule" id="PRU10141"/>
    </source>
</evidence>
<keyword evidence="9" id="KW-1185">Reference proteome</keyword>
<dbReference type="InterPro" id="IPR000719">
    <property type="entry name" value="Prot_kinase_dom"/>
</dbReference>
<dbReference type="Pfam" id="PF00069">
    <property type="entry name" value="Pkinase"/>
    <property type="match status" value="1"/>
</dbReference>
<dbReference type="Proteomes" id="UP001150924">
    <property type="component" value="Unassembled WGS sequence"/>
</dbReference>
<dbReference type="PANTHER" id="PTHR43289">
    <property type="entry name" value="MITOGEN-ACTIVATED PROTEIN KINASE KINASE KINASE 20-RELATED"/>
    <property type="match status" value="1"/>
</dbReference>
<keyword evidence="3" id="KW-0418">Kinase</keyword>
<keyword evidence="4 5" id="KW-0067">ATP-binding</keyword>
<evidence type="ECO:0000313" key="9">
    <source>
        <dbReference type="Proteomes" id="UP001150924"/>
    </source>
</evidence>
<dbReference type="InterPro" id="IPR017441">
    <property type="entry name" value="Protein_kinase_ATP_BS"/>
</dbReference>
<feature type="binding site" evidence="5">
    <location>
        <position position="146"/>
    </location>
    <ligand>
        <name>ATP</name>
        <dbReference type="ChEBI" id="CHEBI:30616"/>
    </ligand>
</feature>
<dbReference type="Pfam" id="PF13374">
    <property type="entry name" value="TPR_10"/>
    <property type="match status" value="1"/>
</dbReference>
<dbReference type="RefSeq" id="WP_267775615.1">
    <property type="nucleotide sequence ID" value="NZ_JAPNKE010000002.1"/>
</dbReference>
<name>A0A9X3EZQ0_9BACT</name>
<protein>
    <submittedName>
        <fullName evidence="8">Tetratricopeptide repeat protein</fullName>
    </submittedName>
</protein>
<accession>A0A9X3EZQ0</accession>
<reference evidence="8" key="1">
    <citation type="submission" date="2022-11" db="EMBL/GenBank/DDBJ databases">
        <title>Minimal conservation of predation-associated metabolite biosynthetic gene clusters underscores biosynthetic potential of Myxococcota including descriptions for ten novel species: Archangium lansinium sp. nov., Myxococcus landrumus sp. nov., Nannocystis bai.</title>
        <authorList>
            <person name="Ahearne A."/>
            <person name="Stevens C."/>
            <person name="Phillips K."/>
        </authorList>
    </citation>
    <scope>NUCLEOTIDE SEQUENCE</scope>
    <source>
        <strain evidence="8">Na p29</strain>
    </source>
</reference>
<dbReference type="EMBL" id="JAPNKE010000002">
    <property type="protein sequence ID" value="MCY1012264.1"/>
    <property type="molecule type" value="Genomic_DNA"/>
</dbReference>
<evidence type="ECO:0000256" key="4">
    <source>
        <dbReference type="ARBA" id="ARBA00022840"/>
    </source>
</evidence>
<dbReference type="SMART" id="SM00028">
    <property type="entry name" value="TPR"/>
    <property type="match status" value="4"/>
</dbReference>
<feature type="domain" description="Protein kinase" evidence="7">
    <location>
        <begin position="117"/>
        <end position="405"/>
    </location>
</feature>
<evidence type="ECO:0000256" key="2">
    <source>
        <dbReference type="ARBA" id="ARBA00022741"/>
    </source>
</evidence>
<evidence type="ECO:0000256" key="3">
    <source>
        <dbReference type="ARBA" id="ARBA00022777"/>
    </source>
</evidence>
<evidence type="ECO:0000256" key="1">
    <source>
        <dbReference type="ARBA" id="ARBA00022679"/>
    </source>
</evidence>
<dbReference type="GO" id="GO:0005524">
    <property type="term" value="F:ATP binding"/>
    <property type="evidence" value="ECO:0007669"/>
    <property type="project" value="UniProtKB-UniRule"/>
</dbReference>
<dbReference type="PANTHER" id="PTHR43289:SF34">
    <property type="entry name" value="SERINE_THREONINE-PROTEIN KINASE YBDM-RELATED"/>
    <property type="match status" value="1"/>
</dbReference>
<dbReference type="PROSITE" id="PS50011">
    <property type="entry name" value="PROTEIN_KINASE_DOM"/>
    <property type="match status" value="1"/>
</dbReference>
<dbReference type="InterPro" id="IPR011990">
    <property type="entry name" value="TPR-like_helical_dom_sf"/>
</dbReference>
<dbReference type="SUPFAM" id="SSF48452">
    <property type="entry name" value="TPR-like"/>
    <property type="match status" value="3"/>
</dbReference>
<proteinExistence type="predicted"/>
<dbReference type="Gene3D" id="1.10.510.10">
    <property type="entry name" value="Transferase(Phosphotransferase) domain 1"/>
    <property type="match status" value="1"/>
</dbReference>
<dbReference type="CDD" id="cd14014">
    <property type="entry name" value="STKc_PknB_like"/>
    <property type="match status" value="1"/>
</dbReference>
<sequence>MVPLRRVPILTADKDISLEQTAISADGHLSAPPMRSRARIAFEETRIGESTAGDEVADSSPPQGDIGLHETHRSDAPLGDKPMPRLMADSGDELRMKALIKGKLFRGRSTPIKIGRFTVLDRLGEGGMGVVYTAYDDKLERKVAVKVLRGEATRSDDSGRQRLMREAQAMARLSHPNIVTVHEVGDFEDQVFVAMEFVRGMSLDAWMRRRDRSWREVLAVFVQAGRGLQAAHAAGIIHRDFKPHNVLVGDDGAVKVLDFGLARAVEHAGSDDLAITAKSGESAGHALMVPLTQTGAIMGTPAYMAPEQHEGRPASAASDQFAFCISLYEGVYKRHPFSTDSLASLIGDAILGRVAPPPAGSRVPTRIFKALQRGLSVAVDRRFASMTELLAELEREPEGRRRRLFASTAFAGFVGVAGFGAAALQQPAAAAPICTGAADELAAVWNGERSEAVRSAMSATGVPYAADTWSKVQPQLEAYAGAWSAMRGEACTTHASGHQSDHLFDLRTACLDQRRAAFAGLVDTLASADAAVMERAMQALSTLPTIERCGDVAALTAEVAAPDDPRARLRVQAVRETLARAAVQENAGRFHAGLATLAAAGDEVAAIDYPPLRGELALRQGSLQMEAGDYPAADAAFGQALWTALAADDARTAAQAASKRMFVRAARMNQPAEALRDLELAQALHVRVQGDVELTAEFENNLGSVYMMAGDYVGAREHMLAAVAARTEAGRRDTVLSAYTYNNLGYLETYLGNQAGAARHYAGALELGERLLGRDHPNVHHMRLNLGTALIWQNRLTAGVPLLRTTVDALQGAQATGLPVYAWARSRLGLVALHRRELAQAAAEFEAARAAFTAIDADNDGEREALYGLGDVAAARGDVTGAQAIYDGIVDRLERRFGADHPETLVARVRFGEMWLLHADRPLAALAQLDRITARCTDTTPDLAVLCGDAARLTGDAKLRLGAPGEASEPLQQALALYERVQGGSSPEIVATLRLLGEAALAQGRRDEAVAHLRRAAALALAGFDADHPDLATTQFSLAKALAADPAATPEARELADKALAIYKVRAEAFAPEVGTIEGWRAAHSA</sequence>
<feature type="region of interest" description="Disordered" evidence="6">
    <location>
        <begin position="47"/>
        <end position="82"/>
    </location>
</feature>